<feature type="domain" description="RNA polymerase Rpb1" evidence="7">
    <location>
        <begin position="67"/>
        <end position="777"/>
    </location>
</feature>
<dbReference type="InterPro" id="IPR007081">
    <property type="entry name" value="RNA_pol_Rpb1_5"/>
</dbReference>
<dbReference type="AlphaFoldDB" id="A0A6C0BCJ2"/>
<dbReference type="EC" id="2.7.7.6" evidence="1"/>
<reference evidence="8" key="1">
    <citation type="journal article" date="2020" name="Nature">
        <title>Giant virus diversity and host interactions through global metagenomics.</title>
        <authorList>
            <person name="Schulz F."/>
            <person name="Roux S."/>
            <person name="Paez-Espino D."/>
            <person name="Jungbluth S."/>
            <person name="Walsh D.A."/>
            <person name="Denef V.J."/>
            <person name="McMahon K.D."/>
            <person name="Konstantinidis K.T."/>
            <person name="Eloe-Fadrosh E.A."/>
            <person name="Kyrpides N.C."/>
            <person name="Woyke T."/>
        </authorList>
    </citation>
    <scope>NUCLEOTIDE SEQUENCE</scope>
    <source>
        <strain evidence="8">GVMAG-M-3300010160-4</strain>
    </source>
</reference>
<keyword evidence="3" id="KW-0808">Transferase</keyword>
<keyword evidence="2" id="KW-0240">DNA-directed RNA polymerase</keyword>
<dbReference type="EMBL" id="MN739122">
    <property type="protein sequence ID" value="QHS89987.1"/>
    <property type="molecule type" value="Genomic_DNA"/>
</dbReference>
<evidence type="ECO:0000259" key="7">
    <source>
        <dbReference type="Pfam" id="PF04998"/>
    </source>
</evidence>
<evidence type="ECO:0000256" key="2">
    <source>
        <dbReference type="ARBA" id="ARBA00022478"/>
    </source>
</evidence>
<evidence type="ECO:0000256" key="5">
    <source>
        <dbReference type="ARBA" id="ARBA00023163"/>
    </source>
</evidence>
<keyword evidence="4" id="KW-0548">Nucleotidyltransferase</keyword>
<evidence type="ECO:0000256" key="4">
    <source>
        <dbReference type="ARBA" id="ARBA00022695"/>
    </source>
</evidence>
<evidence type="ECO:0000256" key="1">
    <source>
        <dbReference type="ARBA" id="ARBA00012418"/>
    </source>
</evidence>
<dbReference type="InterPro" id="IPR045867">
    <property type="entry name" value="DNA-dir_RpoC_beta_prime"/>
</dbReference>
<organism evidence="8">
    <name type="scientific">viral metagenome</name>
    <dbReference type="NCBI Taxonomy" id="1070528"/>
    <lineage>
        <taxon>unclassified sequences</taxon>
        <taxon>metagenomes</taxon>
        <taxon>organismal metagenomes</taxon>
    </lineage>
</organism>
<dbReference type="PANTHER" id="PTHR19376">
    <property type="entry name" value="DNA-DIRECTED RNA POLYMERASE"/>
    <property type="match status" value="1"/>
</dbReference>
<proteinExistence type="predicted"/>
<keyword evidence="5" id="KW-0804">Transcription</keyword>
<dbReference type="GO" id="GO:0000428">
    <property type="term" value="C:DNA-directed RNA polymerase complex"/>
    <property type="evidence" value="ECO:0007669"/>
    <property type="project" value="UniProtKB-KW"/>
</dbReference>
<evidence type="ECO:0000256" key="3">
    <source>
        <dbReference type="ARBA" id="ARBA00022679"/>
    </source>
</evidence>
<dbReference type="SUPFAM" id="SSF64484">
    <property type="entry name" value="beta and beta-prime subunits of DNA dependent RNA-polymerase"/>
    <property type="match status" value="1"/>
</dbReference>
<accession>A0A6C0BCJ2</accession>
<evidence type="ECO:0000256" key="6">
    <source>
        <dbReference type="ARBA" id="ARBA00048552"/>
    </source>
</evidence>
<dbReference type="GO" id="GO:0003677">
    <property type="term" value="F:DNA binding"/>
    <property type="evidence" value="ECO:0007669"/>
    <property type="project" value="InterPro"/>
</dbReference>
<dbReference type="GO" id="GO:0003899">
    <property type="term" value="F:DNA-directed RNA polymerase activity"/>
    <property type="evidence" value="ECO:0007669"/>
    <property type="project" value="UniProtKB-EC"/>
</dbReference>
<name>A0A6C0BCJ2_9ZZZZ</name>
<protein>
    <recommendedName>
        <fullName evidence="1">DNA-directed RNA polymerase</fullName>
        <ecNumber evidence="1">2.7.7.6</ecNumber>
    </recommendedName>
</protein>
<comment type="catalytic activity">
    <reaction evidence="6">
        <text>RNA(n) + a ribonucleoside 5'-triphosphate = RNA(n+1) + diphosphate</text>
        <dbReference type="Rhea" id="RHEA:21248"/>
        <dbReference type="Rhea" id="RHEA-COMP:14527"/>
        <dbReference type="Rhea" id="RHEA-COMP:17342"/>
        <dbReference type="ChEBI" id="CHEBI:33019"/>
        <dbReference type="ChEBI" id="CHEBI:61557"/>
        <dbReference type="ChEBI" id="CHEBI:140395"/>
        <dbReference type="EC" id="2.7.7.6"/>
    </reaction>
</comment>
<dbReference type="GO" id="GO:0006351">
    <property type="term" value="P:DNA-templated transcription"/>
    <property type="evidence" value="ECO:0007669"/>
    <property type="project" value="InterPro"/>
</dbReference>
<sequence length="945" mass="108753">MAEIERSITNEFSGIKEETSRIRKYLTKEQINDLLNVFVLPQNNMDIVLNDINAWIRSLAFHFMESVKIYPEMFNEFKEHLRKKFLTSLMEAETPIGANTSDAIGQQATQALLNTFHSVGTAKSGGPDGINENISISSKRQILYSMIHLKNGKMSYKDVMDLKKEFIGLTIKKLLIEEPIPYIVDIGKEFDSNPFNPNLSQTEKNKIVCGKGNWWYNMISFDGVYDREQNKGVKRTCIRLKFDIQKLYDYNLLISEIASFISKWKFEIKISKRTSKSSKKHDDVSVEVVAVPSPSNKGIIDIFIKSFDEMKDHLLISLIHSNEFNSMMTSGIDKISNFYAVKVQVKTSIRDISETSRFDEENGKKGTWVYLKDNRFDGVPYFRVIELLEAAGLNVEIPYYNKPNSYRENKTTLPLDYYSHKSCPELVSEMKIRAYLFDTMTEHQHPFTVSLGVGSINGQYLRTNSNIEIKHYQYEKINSGFEVALYQYAEIESIQFNSLCNRKFKNKGSLSKFINEISNRLTLKQFQKYFGDNEGHMTSFFKTKSSDFKTVGFEINQSGDSKKYVVFYLFQLNYIDYQLKLNLDYINSRFVTMSLDSVLMKHFAIPYEIANKNGISLPDNFRIPKRYDVVRIDPLEKRIFVKDKMFFTDRYDFLGDPNREKMLKDPKKKLKPLDRLMSYLTRKTNADEQTYVYGEGTGSNLSDLLKNEYVNGSKTFCNDFYQTYHTLGHECLRNLLSYDMIQMINSSGYISVNYINFVADTITHNGINPMTSEGISCQGRDFLSMITFDNAAKYIMLAALSGESKSVNSTSSSIFLGKKFKLGTGAVEIGVDKTKINMKKHNDGISEGFLKLSGIEKPTTDLFLPDGSDDPINIPKLIIGRMNPIGWIIDRFIDRDILYYVQRGIDDLKRITYQVFTKYSSDDELDFADDGFDLTLITIGTSKRP</sequence>
<evidence type="ECO:0000313" key="8">
    <source>
        <dbReference type="EMBL" id="QHS89987.1"/>
    </source>
</evidence>
<dbReference type="Pfam" id="PF04998">
    <property type="entry name" value="RNA_pol_Rpb1_5"/>
    <property type="match status" value="1"/>
</dbReference>
<dbReference type="PANTHER" id="PTHR19376:SF54">
    <property type="entry name" value="DNA-DIRECTED RNA POLYMERASE SUBUNIT BETA"/>
    <property type="match status" value="1"/>
</dbReference>